<feature type="region of interest" description="Disordered" evidence="1">
    <location>
        <begin position="376"/>
        <end position="403"/>
    </location>
</feature>
<accession>A0A8H7SXA7</accession>
<feature type="region of interest" description="Disordered" evidence="1">
    <location>
        <begin position="545"/>
        <end position="572"/>
    </location>
</feature>
<organism evidence="2 3">
    <name type="scientific">Thamnidium elegans</name>
    <dbReference type="NCBI Taxonomy" id="101142"/>
    <lineage>
        <taxon>Eukaryota</taxon>
        <taxon>Fungi</taxon>
        <taxon>Fungi incertae sedis</taxon>
        <taxon>Mucoromycota</taxon>
        <taxon>Mucoromycotina</taxon>
        <taxon>Mucoromycetes</taxon>
        <taxon>Mucorales</taxon>
        <taxon>Mucorineae</taxon>
        <taxon>Mucoraceae</taxon>
        <taxon>Thamnidium</taxon>
    </lineage>
</organism>
<evidence type="ECO:0000256" key="1">
    <source>
        <dbReference type="SAM" id="MobiDB-lite"/>
    </source>
</evidence>
<protein>
    <recommendedName>
        <fullName evidence="4">EF-hand domain-containing protein</fullName>
    </recommendedName>
</protein>
<proteinExistence type="predicted"/>
<feature type="compositionally biased region" description="Polar residues" evidence="1">
    <location>
        <begin position="288"/>
        <end position="302"/>
    </location>
</feature>
<dbReference type="AlphaFoldDB" id="A0A8H7SXA7"/>
<sequence length="634" mass="71089">MSKQFKCLEDVLSASQTYMDQFNMLDVKHQGYLDENESQLYFSSINFGKEFEMIWNSVRDMKDSGRLIMKQFIIIMFIAQYRHGSISIDQGKKIEYLYSIYRLTEFSQSLRHCEESLQEIEHYRFLSLVTLADLRANFSRSFFKFEEMLKQISRPAFNVVEENQDTIPSPVQEKTMPGSFQDEKKVSRSVPKPNYMSLPQNDPGFLDQSHKKASTLTLRSQPISFENSHEPYSQHQNDSSHDLTESDVVQTGSIPDVISNITAGVTGIASLVGLSNSPKSETRGLDTAQETNQDSVEPSQADPTPLPIKPKEVDESIAIDPPVDLNNSDTHKKFTDDELNQGADALKEIGQSIPVTDTESFELSSTYISNRLANTFNETNTPSANQNSTYSSDRGSSIENSNVDKPIVVEVNELKSAMDTNMNDFTKHMDETVNARPELTQNQDGSFGYATIIVPGKEIPEDMRQGALHLRAAKVHTEPRNDINAPSNNESEPQVIDSSFRSGDGNTRVNPTSVTQTDHDMPAKRSDEIERLERDIEEQLDILSNSASSDSDSSHHQSPASDTAKPHMNPAQLQSLIFRDKSTAEAIESLTNSPDNKRVSMIDGQDRVLYVRDGFENFVGFGLKCLSKDRPSSI</sequence>
<feature type="region of interest" description="Disordered" evidence="1">
    <location>
        <begin position="166"/>
        <end position="208"/>
    </location>
</feature>
<comment type="caution">
    <text evidence="2">The sequence shown here is derived from an EMBL/GenBank/DDBJ whole genome shotgun (WGS) entry which is preliminary data.</text>
</comment>
<feature type="compositionally biased region" description="Polar residues" evidence="1">
    <location>
        <begin position="484"/>
        <end position="516"/>
    </location>
</feature>
<dbReference type="SUPFAM" id="SSF47473">
    <property type="entry name" value="EF-hand"/>
    <property type="match status" value="1"/>
</dbReference>
<feature type="region of interest" description="Disordered" evidence="1">
    <location>
        <begin position="273"/>
        <end position="309"/>
    </location>
</feature>
<feature type="compositionally biased region" description="Low complexity" evidence="1">
    <location>
        <begin position="545"/>
        <end position="562"/>
    </location>
</feature>
<evidence type="ECO:0008006" key="4">
    <source>
        <dbReference type="Google" id="ProtNLM"/>
    </source>
</evidence>
<gene>
    <name evidence="2" type="ORF">INT48_003970</name>
</gene>
<evidence type="ECO:0000313" key="3">
    <source>
        <dbReference type="Proteomes" id="UP000613177"/>
    </source>
</evidence>
<dbReference type="InterPro" id="IPR011992">
    <property type="entry name" value="EF-hand-dom_pair"/>
</dbReference>
<feature type="region of interest" description="Disordered" evidence="1">
    <location>
        <begin position="476"/>
        <end position="525"/>
    </location>
</feature>
<dbReference type="Proteomes" id="UP000613177">
    <property type="component" value="Unassembled WGS sequence"/>
</dbReference>
<evidence type="ECO:0000313" key="2">
    <source>
        <dbReference type="EMBL" id="KAG2235858.1"/>
    </source>
</evidence>
<dbReference type="EMBL" id="JAEPRE010000026">
    <property type="protein sequence ID" value="KAG2235858.1"/>
    <property type="molecule type" value="Genomic_DNA"/>
</dbReference>
<reference evidence="2" key="1">
    <citation type="submission" date="2021-01" db="EMBL/GenBank/DDBJ databases">
        <title>Metabolic potential, ecology and presence of endohyphal bacteria is reflected in genomic diversity of Mucoromycotina.</title>
        <authorList>
            <person name="Muszewska A."/>
            <person name="Okrasinska A."/>
            <person name="Steczkiewicz K."/>
            <person name="Drgas O."/>
            <person name="Orlowska M."/>
            <person name="Perlinska-Lenart U."/>
            <person name="Aleksandrzak-Piekarczyk T."/>
            <person name="Szatraj K."/>
            <person name="Zielenkiewicz U."/>
            <person name="Pilsyk S."/>
            <person name="Malc E."/>
            <person name="Mieczkowski P."/>
            <person name="Kruszewska J.S."/>
            <person name="Biernat P."/>
            <person name="Pawlowska J."/>
        </authorList>
    </citation>
    <scope>NUCLEOTIDE SEQUENCE</scope>
    <source>
        <strain evidence="2">WA0000018081</strain>
    </source>
</reference>
<keyword evidence="3" id="KW-1185">Reference proteome</keyword>
<name>A0A8H7SXA7_9FUNG</name>